<organism evidence="4 5">
    <name type="scientific">Ichthyophthirius multifiliis</name>
    <name type="common">White spot disease agent</name>
    <name type="synonym">Ich</name>
    <dbReference type="NCBI Taxonomy" id="5932"/>
    <lineage>
        <taxon>Eukaryota</taxon>
        <taxon>Sar</taxon>
        <taxon>Alveolata</taxon>
        <taxon>Ciliophora</taxon>
        <taxon>Intramacronucleata</taxon>
        <taxon>Oligohymenophorea</taxon>
        <taxon>Hymenostomatida</taxon>
        <taxon>Ophryoglenina</taxon>
        <taxon>Ichthyophthirius</taxon>
    </lineage>
</organism>
<name>G0R3S1_ICHMU</name>
<feature type="compositionally biased region" description="Basic and acidic residues" evidence="2">
    <location>
        <begin position="214"/>
        <end position="232"/>
    </location>
</feature>
<keyword evidence="5" id="KW-1185">Reference proteome</keyword>
<evidence type="ECO:0000256" key="3">
    <source>
        <dbReference type="SAM" id="SignalP"/>
    </source>
</evidence>
<dbReference type="InParanoid" id="G0R3S1"/>
<gene>
    <name evidence="4" type="ORF">IMG5_187320</name>
</gene>
<dbReference type="RefSeq" id="XP_004027233.1">
    <property type="nucleotide sequence ID" value="XM_004027184.1"/>
</dbReference>
<feature type="chain" id="PRO_5003408066" evidence="3">
    <location>
        <begin position="18"/>
        <end position="418"/>
    </location>
</feature>
<keyword evidence="1" id="KW-0175">Coiled coil</keyword>
<protein>
    <submittedName>
        <fullName evidence="4">Uncharacterized protein</fullName>
    </submittedName>
</protein>
<dbReference type="EMBL" id="GL984312">
    <property type="protein sequence ID" value="EGR27888.1"/>
    <property type="molecule type" value="Genomic_DNA"/>
</dbReference>
<dbReference type="OMA" id="HLANETQ"/>
<dbReference type="eggNOG" id="ENOG502SP12">
    <property type="taxonomic scope" value="Eukaryota"/>
</dbReference>
<dbReference type="Proteomes" id="UP000008983">
    <property type="component" value="Unassembled WGS sequence"/>
</dbReference>
<reference evidence="4 5" key="1">
    <citation type="submission" date="2011-07" db="EMBL/GenBank/DDBJ databases">
        <authorList>
            <person name="Coyne R."/>
            <person name="Brami D."/>
            <person name="Johnson J."/>
            <person name="Hostetler J."/>
            <person name="Hannick L."/>
            <person name="Clark T."/>
            <person name="Cassidy-Hanley D."/>
            <person name="Inman J."/>
        </authorList>
    </citation>
    <scope>NUCLEOTIDE SEQUENCE [LARGE SCALE GENOMIC DNA]</scope>
    <source>
        <strain evidence="4 5">G5</strain>
    </source>
</reference>
<evidence type="ECO:0000313" key="4">
    <source>
        <dbReference type="EMBL" id="EGR27888.1"/>
    </source>
</evidence>
<feature type="coiled-coil region" evidence="1">
    <location>
        <begin position="241"/>
        <end position="304"/>
    </location>
</feature>
<dbReference type="GeneID" id="14903958"/>
<dbReference type="OrthoDB" id="300207at2759"/>
<dbReference type="AlphaFoldDB" id="G0R3S1"/>
<evidence type="ECO:0000256" key="2">
    <source>
        <dbReference type="SAM" id="MobiDB-lite"/>
    </source>
</evidence>
<accession>G0R3S1</accession>
<keyword evidence="3" id="KW-0732">Signal</keyword>
<feature type="signal peptide" evidence="3">
    <location>
        <begin position="1"/>
        <end position="17"/>
    </location>
</feature>
<evidence type="ECO:0000256" key="1">
    <source>
        <dbReference type="SAM" id="Coils"/>
    </source>
</evidence>
<sequence>MKSLILLLILSLAFTNAIVNQTLLNSLVQLQSKSADALDTASSVLKDLKQANVDAQEAADQLDKEQQAECAVNIAAQTEIVTQNKQVLDDAISHRKFIEQEIQDTNDYLDFINNRRNTINKRREELESQRCASNAFFVKSLKEHDDAIKIIELLKQDLAPYTSNNGQGEQVTELAQLSSVTDKLRQYSHLFNEQAIEEFNQLSRESVESSTAEWDPRADDNNKGELQLEKGEVGTQERDLKAKLGDKLVDLLDKLQEHLRQSIKNLTENEIRSAWDLAVWLQLSEQELKQLDEEEQRKNTYLEKLVISLQSAKAHEDKSIETHSASVALLSNIVGDCENKHNNYLKNTNRRNDENIIIDEVIQIFSEKVANMGSELRERIEDNLDNGQIDNQWKREISEHVERDSGRLHDNIKQETAF</sequence>
<evidence type="ECO:0000313" key="5">
    <source>
        <dbReference type="Proteomes" id="UP000008983"/>
    </source>
</evidence>
<feature type="coiled-coil region" evidence="1">
    <location>
        <begin position="38"/>
        <end position="68"/>
    </location>
</feature>
<feature type="region of interest" description="Disordered" evidence="2">
    <location>
        <begin position="207"/>
        <end position="232"/>
    </location>
</feature>
<proteinExistence type="predicted"/>